<feature type="non-terminal residue" evidence="1">
    <location>
        <position position="51"/>
    </location>
</feature>
<dbReference type="Proteomes" id="UP000265520">
    <property type="component" value="Unassembled WGS sequence"/>
</dbReference>
<keyword evidence="2" id="KW-1185">Reference proteome</keyword>
<organism evidence="1 2">
    <name type="scientific">Trifolium medium</name>
    <dbReference type="NCBI Taxonomy" id="97028"/>
    <lineage>
        <taxon>Eukaryota</taxon>
        <taxon>Viridiplantae</taxon>
        <taxon>Streptophyta</taxon>
        <taxon>Embryophyta</taxon>
        <taxon>Tracheophyta</taxon>
        <taxon>Spermatophyta</taxon>
        <taxon>Magnoliopsida</taxon>
        <taxon>eudicotyledons</taxon>
        <taxon>Gunneridae</taxon>
        <taxon>Pentapetalae</taxon>
        <taxon>rosids</taxon>
        <taxon>fabids</taxon>
        <taxon>Fabales</taxon>
        <taxon>Fabaceae</taxon>
        <taxon>Papilionoideae</taxon>
        <taxon>50 kb inversion clade</taxon>
        <taxon>NPAAA clade</taxon>
        <taxon>Hologalegina</taxon>
        <taxon>IRL clade</taxon>
        <taxon>Trifolieae</taxon>
        <taxon>Trifolium</taxon>
    </lineage>
</organism>
<evidence type="ECO:0000313" key="1">
    <source>
        <dbReference type="EMBL" id="MCI80203.1"/>
    </source>
</evidence>
<proteinExistence type="predicted"/>
<comment type="caution">
    <text evidence="1">The sequence shown here is derived from an EMBL/GenBank/DDBJ whole genome shotgun (WGS) entry which is preliminary data.</text>
</comment>
<reference evidence="1 2" key="1">
    <citation type="journal article" date="2018" name="Front. Plant Sci.">
        <title>Red Clover (Trifolium pratense) and Zigzag Clover (T. medium) - A Picture of Genomic Similarities and Differences.</title>
        <authorList>
            <person name="Dluhosova J."/>
            <person name="Istvanek J."/>
            <person name="Nedelnik J."/>
            <person name="Repkova J."/>
        </authorList>
    </citation>
    <scope>NUCLEOTIDE SEQUENCE [LARGE SCALE GENOMIC DNA]</scope>
    <source>
        <strain evidence="2">cv. 10/8</strain>
        <tissue evidence="1">Leaf</tissue>
    </source>
</reference>
<protein>
    <submittedName>
        <fullName evidence="1">Uncharacterized protein</fullName>
    </submittedName>
</protein>
<dbReference type="EMBL" id="LXQA010990335">
    <property type="protein sequence ID" value="MCI80203.1"/>
    <property type="molecule type" value="Genomic_DNA"/>
</dbReference>
<evidence type="ECO:0000313" key="2">
    <source>
        <dbReference type="Proteomes" id="UP000265520"/>
    </source>
</evidence>
<name>A0A392UYD1_9FABA</name>
<sequence length="51" mass="5747">MEKIAEERLAFARCAGEDCALRRQLGPIGVLRSFIWRVACIQSSSRAPRRA</sequence>
<accession>A0A392UYD1</accession>
<dbReference type="AlphaFoldDB" id="A0A392UYD1"/>